<keyword evidence="2" id="KW-0472">Membrane</keyword>
<organism evidence="3">
    <name type="scientific">Physcomitrium patens</name>
    <name type="common">Spreading-leaved earth moss</name>
    <name type="synonym">Physcomitrella patens</name>
    <dbReference type="NCBI Taxonomy" id="3218"/>
    <lineage>
        <taxon>Eukaryota</taxon>
        <taxon>Viridiplantae</taxon>
        <taxon>Streptophyta</taxon>
        <taxon>Embryophyta</taxon>
        <taxon>Bryophyta</taxon>
        <taxon>Bryophytina</taxon>
        <taxon>Bryopsida</taxon>
        <taxon>Funariidae</taxon>
        <taxon>Funariales</taxon>
        <taxon>Funariaceae</taxon>
        <taxon>Physcomitrium</taxon>
    </lineage>
</organism>
<dbReference type="Gramene" id="Pp3c11_19700V3.1">
    <property type="protein sequence ID" value="PAC:32959544.CDS.1"/>
    <property type="gene ID" value="Pp3c11_19700"/>
</dbReference>
<keyword evidence="2" id="KW-1133">Transmembrane helix</keyword>
<sequence>MAVVAGATVGCYHSYGGKVSSGVVLNRRLSLLSANFAPSLNRYSRRNAPSTGVLRVAATAELVTASELYTKASQIPDFLYSISEEISDGPIELPPELLDPLAIPEASPLQVAASVVLTGLITVLLIRSLRRRSKKAKETRFRSTGEIKEDARKSAMALLNKAPEVETPPPSALQTFSGAVVAGFIALVLYKFTVTVEGSFTGKAVSMNYSIRNLTITVRTIVTGLCYLATFVFAANSLGLTLLSLQLALGIGGPEDTKPKTSDSESDLEKKPDDESS</sequence>
<reference evidence="4" key="3">
    <citation type="submission" date="2020-12" db="UniProtKB">
        <authorList>
            <consortium name="EnsemblPlants"/>
        </authorList>
    </citation>
    <scope>IDENTIFICATION</scope>
</reference>
<gene>
    <name evidence="4" type="primary">LOC112288878</name>
    <name evidence="3" type="ORF">PHYPA_015266</name>
</gene>
<dbReference type="GeneID" id="112288878"/>
<dbReference type="PANTHER" id="PTHR35733:SF1">
    <property type="entry name" value="OS02G0307800 PROTEIN"/>
    <property type="match status" value="1"/>
</dbReference>
<dbReference type="OrthoDB" id="5296at2759"/>
<evidence type="ECO:0000313" key="5">
    <source>
        <dbReference type="Proteomes" id="UP000006727"/>
    </source>
</evidence>
<evidence type="ECO:0000256" key="1">
    <source>
        <dbReference type="SAM" id="MobiDB-lite"/>
    </source>
</evidence>
<keyword evidence="5" id="KW-1185">Reference proteome</keyword>
<dbReference type="EnsemblPlants" id="Pp3c11_19700V3.1">
    <property type="protein sequence ID" value="PAC:32959544.CDS.1"/>
    <property type="gene ID" value="Pp3c11_19700"/>
</dbReference>
<dbReference type="PANTHER" id="PTHR35733">
    <property type="entry name" value="OS02G0307800 PROTEIN"/>
    <property type="match status" value="1"/>
</dbReference>
<protein>
    <submittedName>
        <fullName evidence="3 4">Uncharacterized protein</fullName>
    </submittedName>
</protein>
<evidence type="ECO:0000313" key="4">
    <source>
        <dbReference type="EnsemblPlants" id="PAC:32959544.CDS.1"/>
    </source>
</evidence>
<feature type="transmembrane region" description="Helical" evidence="2">
    <location>
        <begin position="216"/>
        <end position="235"/>
    </location>
</feature>
<dbReference type="Pfam" id="PF11282">
    <property type="entry name" value="DUF3082"/>
    <property type="match status" value="1"/>
</dbReference>
<name>A9SV52_PHYPA</name>
<feature type="transmembrane region" description="Helical" evidence="2">
    <location>
        <begin position="107"/>
        <end position="126"/>
    </location>
</feature>
<dbReference type="Gramene" id="Pp3c11_19700V3.2">
    <property type="protein sequence ID" value="PAC:32959545.CDS.1"/>
    <property type="gene ID" value="Pp3c11_19700"/>
</dbReference>
<accession>A9SV52</accession>
<dbReference type="Proteomes" id="UP000006727">
    <property type="component" value="Chromosome 11"/>
</dbReference>
<dbReference type="EnsemblPlants" id="Pp3c11_19700V3.2">
    <property type="protein sequence ID" value="PAC:32959545.CDS.1"/>
    <property type="gene ID" value="Pp3c11_19700"/>
</dbReference>
<feature type="compositionally biased region" description="Basic and acidic residues" evidence="1">
    <location>
        <begin position="255"/>
        <end position="277"/>
    </location>
</feature>
<reference evidence="3 5" key="2">
    <citation type="journal article" date="2018" name="Plant J.">
        <title>The Physcomitrella patens chromosome-scale assembly reveals moss genome structure and evolution.</title>
        <authorList>
            <person name="Lang D."/>
            <person name="Ullrich K.K."/>
            <person name="Murat F."/>
            <person name="Fuchs J."/>
            <person name="Jenkins J."/>
            <person name="Haas F.B."/>
            <person name="Piednoel M."/>
            <person name="Gundlach H."/>
            <person name="Van Bel M."/>
            <person name="Meyberg R."/>
            <person name="Vives C."/>
            <person name="Morata J."/>
            <person name="Symeonidi A."/>
            <person name="Hiss M."/>
            <person name="Muchero W."/>
            <person name="Kamisugi Y."/>
            <person name="Saleh O."/>
            <person name="Blanc G."/>
            <person name="Decker E.L."/>
            <person name="van Gessel N."/>
            <person name="Grimwood J."/>
            <person name="Hayes R.D."/>
            <person name="Graham S.W."/>
            <person name="Gunter L.E."/>
            <person name="McDaniel S.F."/>
            <person name="Hoernstein S.N.W."/>
            <person name="Larsson A."/>
            <person name="Li F.W."/>
            <person name="Perroud P.F."/>
            <person name="Phillips J."/>
            <person name="Ranjan P."/>
            <person name="Rokshar D.S."/>
            <person name="Rothfels C.J."/>
            <person name="Schneider L."/>
            <person name="Shu S."/>
            <person name="Stevenson D.W."/>
            <person name="Thummler F."/>
            <person name="Tillich M."/>
            <person name="Villarreal Aguilar J.C."/>
            <person name="Widiez T."/>
            <person name="Wong G.K."/>
            <person name="Wymore A."/>
            <person name="Zhang Y."/>
            <person name="Zimmer A.D."/>
            <person name="Quatrano R.S."/>
            <person name="Mayer K.F.X."/>
            <person name="Goodstein D."/>
            <person name="Casacuberta J.M."/>
            <person name="Vandepoele K."/>
            <person name="Reski R."/>
            <person name="Cuming A.C."/>
            <person name="Tuskan G.A."/>
            <person name="Maumus F."/>
            <person name="Salse J."/>
            <person name="Schmutz J."/>
            <person name="Rensing S.A."/>
        </authorList>
    </citation>
    <scope>NUCLEOTIDE SEQUENCE [LARGE SCALE GENOMIC DNA]</scope>
    <source>
        <strain evidence="4 5">cv. Gransden 2004</strain>
    </source>
</reference>
<keyword evidence="2" id="KW-0812">Transmembrane</keyword>
<dbReference type="AlphaFoldDB" id="A9SV52"/>
<dbReference type="HOGENOM" id="CLU_1006086_0_0_1"/>
<dbReference type="eggNOG" id="ENOG502QTY9">
    <property type="taxonomic scope" value="Eukaryota"/>
</dbReference>
<dbReference type="RefSeq" id="XP_024389339.1">
    <property type="nucleotide sequence ID" value="XM_024533571.2"/>
</dbReference>
<reference evidence="3 5" key="1">
    <citation type="journal article" date="2008" name="Science">
        <title>The Physcomitrella genome reveals evolutionary insights into the conquest of land by plants.</title>
        <authorList>
            <person name="Rensing S."/>
            <person name="Lang D."/>
            <person name="Zimmer A."/>
            <person name="Terry A."/>
            <person name="Salamov A."/>
            <person name="Shapiro H."/>
            <person name="Nishiyama T."/>
            <person name="Perroud P.-F."/>
            <person name="Lindquist E."/>
            <person name="Kamisugi Y."/>
            <person name="Tanahashi T."/>
            <person name="Sakakibara K."/>
            <person name="Fujita T."/>
            <person name="Oishi K."/>
            <person name="Shin-I T."/>
            <person name="Kuroki Y."/>
            <person name="Toyoda A."/>
            <person name="Suzuki Y."/>
            <person name="Hashimoto A."/>
            <person name="Yamaguchi K."/>
            <person name="Sugano A."/>
            <person name="Kohara Y."/>
            <person name="Fujiyama A."/>
            <person name="Anterola A."/>
            <person name="Aoki S."/>
            <person name="Ashton N."/>
            <person name="Barbazuk W.B."/>
            <person name="Barker E."/>
            <person name="Bennetzen J."/>
            <person name="Bezanilla M."/>
            <person name="Blankenship R."/>
            <person name="Cho S.H."/>
            <person name="Dutcher S."/>
            <person name="Estelle M."/>
            <person name="Fawcett J.A."/>
            <person name="Gundlach H."/>
            <person name="Hanada K."/>
            <person name="Heyl A."/>
            <person name="Hicks K.A."/>
            <person name="Hugh J."/>
            <person name="Lohr M."/>
            <person name="Mayer K."/>
            <person name="Melkozernov A."/>
            <person name="Murata T."/>
            <person name="Nelson D."/>
            <person name="Pils B."/>
            <person name="Prigge M."/>
            <person name="Reiss B."/>
            <person name="Renner T."/>
            <person name="Rombauts S."/>
            <person name="Rushton P."/>
            <person name="Sanderfoot A."/>
            <person name="Schween G."/>
            <person name="Shiu S.-H."/>
            <person name="Stueber K."/>
            <person name="Theodoulou F.L."/>
            <person name="Tu H."/>
            <person name="Van de Peer Y."/>
            <person name="Verrier P.J."/>
            <person name="Waters E."/>
            <person name="Wood A."/>
            <person name="Yang L."/>
            <person name="Cove D."/>
            <person name="Cuming A."/>
            <person name="Hasebe M."/>
            <person name="Lucas S."/>
            <person name="Mishler D.B."/>
            <person name="Reski R."/>
            <person name="Grigoriev I."/>
            <person name="Quatrano R.S."/>
            <person name="Boore J.L."/>
        </authorList>
    </citation>
    <scope>NUCLEOTIDE SEQUENCE [LARGE SCALE GENOMIC DNA]</scope>
    <source>
        <strain evidence="4 5">cv. Gransden 2004</strain>
    </source>
</reference>
<dbReference type="STRING" id="3218.A9SV52"/>
<evidence type="ECO:0000256" key="2">
    <source>
        <dbReference type="SAM" id="Phobius"/>
    </source>
</evidence>
<dbReference type="PaxDb" id="3218-PP1S123_47V6.2"/>
<feature type="region of interest" description="Disordered" evidence="1">
    <location>
        <begin position="253"/>
        <end position="277"/>
    </location>
</feature>
<dbReference type="EMBL" id="ABEU02000011">
    <property type="protein sequence ID" value="PNR45495.1"/>
    <property type="molecule type" value="Genomic_DNA"/>
</dbReference>
<evidence type="ECO:0000313" key="3">
    <source>
        <dbReference type="EMBL" id="PNR45495.1"/>
    </source>
</evidence>
<proteinExistence type="predicted"/>
<dbReference type="InterPro" id="IPR021434">
    <property type="entry name" value="DUF3082"/>
</dbReference>